<evidence type="ECO:0000313" key="12">
    <source>
        <dbReference type="Proteomes" id="UP001156215"/>
    </source>
</evidence>
<comment type="pathway">
    <text evidence="3 9">Carbohydrate metabolism; galactose metabolism.</text>
</comment>
<dbReference type="InterPro" id="IPR016040">
    <property type="entry name" value="NAD(P)-bd_dom"/>
</dbReference>
<keyword evidence="12" id="KW-1185">Reference proteome</keyword>
<evidence type="ECO:0000256" key="6">
    <source>
        <dbReference type="ARBA" id="ARBA00018569"/>
    </source>
</evidence>
<dbReference type="Proteomes" id="UP001156215">
    <property type="component" value="Chromosome"/>
</dbReference>
<dbReference type="EC" id="5.1.3.2" evidence="5 9"/>
<evidence type="ECO:0000256" key="4">
    <source>
        <dbReference type="ARBA" id="ARBA00007637"/>
    </source>
</evidence>
<dbReference type="RefSeq" id="WP_269308777.1">
    <property type="nucleotide sequence ID" value="NZ_CP098242.1"/>
</dbReference>
<dbReference type="EMBL" id="CP098242">
    <property type="protein sequence ID" value="WAW09774.1"/>
    <property type="molecule type" value="Genomic_DNA"/>
</dbReference>
<dbReference type="Pfam" id="PF16363">
    <property type="entry name" value="GDP_Man_Dehyd"/>
    <property type="match status" value="1"/>
</dbReference>
<organism evidence="11 12">
    <name type="scientific">Oxalobacter vibrioformis</name>
    <dbReference type="NCBI Taxonomy" id="933080"/>
    <lineage>
        <taxon>Bacteria</taxon>
        <taxon>Pseudomonadati</taxon>
        <taxon>Pseudomonadota</taxon>
        <taxon>Betaproteobacteria</taxon>
        <taxon>Burkholderiales</taxon>
        <taxon>Oxalobacteraceae</taxon>
        <taxon>Oxalobacter</taxon>
    </lineage>
</organism>
<keyword evidence="7 9" id="KW-0520">NAD</keyword>
<sequence>MILVTGACGYIGSHTCIELLERGYPVLAIDNYANSSREALFRVEEITDKGVAFHQCDIRDRMLLNRIFSDYSIDGVIHFAGIKASGEYLSEPLRYFSVNVGGTVTLMQALSDAGVKHMLYSSSANMYGQAESAPVSESARLSAANPYGRSKLMAEVILADLVRADPNWSIGVLRYFNPAGAHPSGRIGEDPKDIPNNIMFYAAQVAAGELDKLTIFGDDYPTEDGTQVSDYLHVMDLARGHVDALAYLFTQGKGFTVNLGSGKGYSVLEIIRAFERVTGLPIPYEIKSRKVADTPVCIANPSLATSLFGWKAEHTLDEMCTDYWRWVTMNPNGYKE</sequence>
<dbReference type="InterPro" id="IPR036291">
    <property type="entry name" value="NAD(P)-bd_dom_sf"/>
</dbReference>
<comment type="similarity">
    <text evidence="4 9">Belongs to the NAD(P)-dependent epimerase/dehydratase family.</text>
</comment>
<dbReference type="SUPFAM" id="SSF51735">
    <property type="entry name" value="NAD(P)-binding Rossmann-fold domains"/>
    <property type="match status" value="1"/>
</dbReference>
<evidence type="ECO:0000256" key="8">
    <source>
        <dbReference type="ARBA" id="ARBA00023235"/>
    </source>
</evidence>
<evidence type="ECO:0000256" key="2">
    <source>
        <dbReference type="ARBA" id="ARBA00001911"/>
    </source>
</evidence>
<name>A0A9E9LYG4_9BURK</name>
<evidence type="ECO:0000256" key="5">
    <source>
        <dbReference type="ARBA" id="ARBA00013189"/>
    </source>
</evidence>
<proteinExistence type="inferred from homology"/>
<comment type="subunit">
    <text evidence="9">Homodimer.</text>
</comment>
<reference evidence="11" key="1">
    <citation type="journal article" date="2022" name="Front. Microbiol.">
        <title>New perspectives on an old grouping: The genomic and phenotypic variability of Oxalobacter formigenes and the implications for calcium oxalate stone prevention.</title>
        <authorList>
            <person name="Chmiel J.A."/>
            <person name="Carr C."/>
            <person name="Stuivenberg G.A."/>
            <person name="Venema R."/>
            <person name="Chanyi R.M."/>
            <person name="Al K.F."/>
            <person name="Giguere D."/>
            <person name="Say H."/>
            <person name="Akouris P.P."/>
            <person name="Dominguez Romero S.A."/>
            <person name="Kwong A."/>
            <person name="Tai V."/>
            <person name="Koval S.F."/>
            <person name="Razvi H."/>
            <person name="Bjazevic J."/>
            <person name="Burton J.P."/>
        </authorList>
    </citation>
    <scope>NUCLEOTIDE SEQUENCE</scope>
    <source>
        <strain evidence="11">WoOx3</strain>
    </source>
</reference>
<accession>A0A9E9LYG4</accession>
<gene>
    <name evidence="11" type="primary">galE</name>
    <name evidence="11" type="ORF">NB640_11185</name>
</gene>
<dbReference type="CDD" id="cd05247">
    <property type="entry name" value="UDP_G4E_1_SDR_e"/>
    <property type="match status" value="1"/>
</dbReference>
<dbReference type="PANTHER" id="PTHR43725:SF47">
    <property type="entry name" value="UDP-GLUCOSE 4-EPIMERASE"/>
    <property type="match status" value="1"/>
</dbReference>
<evidence type="ECO:0000256" key="3">
    <source>
        <dbReference type="ARBA" id="ARBA00004947"/>
    </source>
</evidence>
<dbReference type="Gene3D" id="3.40.50.720">
    <property type="entry name" value="NAD(P)-binding Rossmann-like Domain"/>
    <property type="match status" value="1"/>
</dbReference>
<dbReference type="GO" id="GO:0006012">
    <property type="term" value="P:galactose metabolic process"/>
    <property type="evidence" value="ECO:0007669"/>
    <property type="project" value="InterPro"/>
</dbReference>
<dbReference type="NCBIfam" id="NF007956">
    <property type="entry name" value="PRK10675.1"/>
    <property type="match status" value="1"/>
</dbReference>
<dbReference type="InterPro" id="IPR005886">
    <property type="entry name" value="UDP_G4E"/>
</dbReference>
<protein>
    <recommendedName>
        <fullName evidence="6 9">UDP-glucose 4-epimerase</fullName>
        <ecNumber evidence="5 9">5.1.3.2</ecNumber>
    </recommendedName>
</protein>
<keyword evidence="9" id="KW-0119">Carbohydrate metabolism</keyword>
<dbReference type="AlphaFoldDB" id="A0A9E9LYG4"/>
<feature type="domain" description="NAD(P)-binding" evidence="10">
    <location>
        <begin position="3"/>
        <end position="322"/>
    </location>
</feature>
<evidence type="ECO:0000256" key="7">
    <source>
        <dbReference type="ARBA" id="ARBA00023027"/>
    </source>
</evidence>
<evidence type="ECO:0000313" key="11">
    <source>
        <dbReference type="EMBL" id="WAW09774.1"/>
    </source>
</evidence>
<comment type="catalytic activity">
    <reaction evidence="1 9">
        <text>UDP-alpha-D-glucose = UDP-alpha-D-galactose</text>
        <dbReference type="Rhea" id="RHEA:22168"/>
        <dbReference type="ChEBI" id="CHEBI:58885"/>
        <dbReference type="ChEBI" id="CHEBI:66914"/>
        <dbReference type="EC" id="5.1.3.2"/>
    </reaction>
</comment>
<evidence type="ECO:0000259" key="10">
    <source>
        <dbReference type="Pfam" id="PF16363"/>
    </source>
</evidence>
<evidence type="ECO:0000256" key="1">
    <source>
        <dbReference type="ARBA" id="ARBA00000083"/>
    </source>
</evidence>
<comment type="cofactor">
    <cofactor evidence="2 9">
        <name>NAD(+)</name>
        <dbReference type="ChEBI" id="CHEBI:57540"/>
    </cofactor>
</comment>
<keyword evidence="8 9" id="KW-0413">Isomerase</keyword>
<dbReference type="NCBIfam" id="TIGR01179">
    <property type="entry name" value="galE"/>
    <property type="match status" value="1"/>
</dbReference>
<dbReference type="Gene3D" id="3.90.25.10">
    <property type="entry name" value="UDP-galactose 4-epimerase, domain 1"/>
    <property type="match status" value="1"/>
</dbReference>
<evidence type="ECO:0000256" key="9">
    <source>
        <dbReference type="RuleBase" id="RU366046"/>
    </source>
</evidence>
<dbReference type="GO" id="GO:0005829">
    <property type="term" value="C:cytosol"/>
    <property type="evidence" value="ECO:0007669"/>
    <property type="project" value="TreeGrafter"/>
</dbReference>
<dbReference type="KEGG" id="ovb:NB640_11185"/>
<dbReference type="PANTHER" id="PTHR43725">
    <property type="entry name" value="UDP-GLUCOSE 4-EPIMERASE"/>
    <property type="match status" value="1"/>
</dbReference>
<dbReference type="GO" id="GO:0003978">
    <property type="term" value="F:UDP-glucose 4-epimerase activity"/>
    <property type="evidence" value="ECO:0007669"/>
    <property type="project" value="UniProtKB-UniRule"/>
</dbReference>